<reference evidence="2 3" key="1">
    <citation type="submission" date="2020-12" db="EMBL/GenBank/DDBJ databases">
        <title>Olleya sediminilitoris sp. nov., isolated from a tidal flat.</title>
        <authorList>
            <person name="Park S."/>
            <person name="Yoon J.-H."/>
        </authorList>
    </citation>
    <scope>NUCLEOTIDE SEQUENCE [LARGE SCALE GENOMIC DNA]</scope>
    <source>
        <strain evidence="2 3">YSTF-M6</strain>
    </source>
</reference>
<keyword evidence="1" id="KW-1133">Transmembrane helix</keyword>
<dbReference type="Proteomes" id="UP000605013">
    <property type="component" value="Unassembled WGS sequence"/>
</dbReference>
<accession>A0ABS1WPB5</accession>
<proteinExistence type="predicted"/>
<gene>
    <name evidence="2" type="ORF">JAO71_14230</name>
</gene>
<evidence type="ECO:0000313" key="2">
    <source>
        <dbReference type="EMBL" id="MBL7560961.1"/>
    </source>
</evidence>
<keyword evidence="1" id="KW-0472">Membrane</keyword>
<feature type="transmembrane region" description="Helical" evidence="1">
    <location>
        <begin position="53"/>
        <end position="70"/>
    </location>
</feature>
<organism evidence="2 3">
    <name type="scientific">Olleya sediminilitoris</name>
    <dbReference type="NCBI Taxonomy" id="2795739"/>
    <lineage>
        <taxon>Bacteria</taxon>
        <taxon>Pseudomonadati</taxon>
        <taxon>Bacteroidota</taxon>
        <taxon>Flavobacteriia</taxon>
        <taxon>Flavobacteriales</taxon>
        <taxon>Flavobacteriaceae</taxon>
    </lineage>
</organism>
<keyword evidence="3" id="KW-1185">Reference proteome</keyword>
<protein>
    <submittedName>
        <fullName evidence="2">Uncharacterized protein</fullName>
    </submittedName>
</protein>
<evidence type="ECO:0000256" key="1">
    <source>
        <dbReference type="SAM" id="Phobius"/>
    </source>
</evidence>
<dbReference type="RefSeq" id="WP_116823329.1">
    <property type="nucleotide sequence ID" value="NZ_JAEMEF010000015.1"/>
</dbReference>
<comment type="caution">
    <text evidence="2">The sequence shown here is derived from an EMBL/GenBank/DDBJ whole genome shotgun (WGS) entry which is preliminary data.</text>
</comment>
<evidence type="ECO:0000313" key="3">
    <source>
        <dbReference type="Proteomes" id="UP000605013"/>
    </source>
</evidence>
<sequence length="133" mass="15311">MNIKYNENNQTIEIKDGLKTHHMLIKSIMILNLVNAILNVYDVNITKLSFMSTIWIFLALLSIFVLYIFFTKKSSLENIPVKNIEALVQKTSLGSKRYTFKLTNGKTRDLNELKTIKDVNTLKKMLTKIGVKS</sequence>
<keyword evidence="1" id="KW-0812">Transmembrane</keyword>
<dbReference type="EMBL" id="JAEMEF010000015">
    <property type="protein sequence ID" value="MBL7560961.1"/>
    <property type="molecule type" value="Genomic_DNA"/>
</dbReference>
<feature type="transmembrane region" description="Helical" evidence="1">
    <location>
        <begin position="23"/>
        <end position="41"/>
    </location>
</feature>
<name>A0ABS1WPB5_9FLAO</name>